<comment type="similarity">
    <text evidence="1 2">Belongs to the pirin family.</text>
</comment>
<feature type="domain" description="Quercetin 2,3-dioxygenase C-terminal cupin" evidence="4">
    <location>
        <begin position="218"/>
        <end position="304"/>
    </location>
</feature>
<evidence type="ECO:0000256" key="2">
    <source>
        <dbReference type="RuleBase" id="RU003457"/>
    </source>
</evidence>
<dbReference type="Proteomes" id="UP000199354">
    <property type="component" value="Unassembled WGS sequence"/>
</dbReference>
<dbReference type="Gene3D" id="2.60.120.10">
    <property type="entry name" value="Jelly Rolls"/>
    <property type="match status" value="2"/>
</dbReference>
<dbReference type="SUPFAM" id="SSF51182">
    <property type="entry name" value="RmlC-like cupins"/>
    <property type="match status" value="1"/>
</dbReference>
<keyword evidence="6" id="KW-1185">Reference proteome</keyword>
<accession>A0A1G5I2M7</accession>
<dbReference type="InterPro" id="IPR014710">
    <property type="entry name" value="RmlC-like_jellyroll"/>
</dbReference>
<proteinExistence type="inferred from homology"/>
<evidence type="ECO:0000256" key="1">
    <source>
        <dbReference type="ARBA" id="ARBA00008416"/>
    </source>
</evidence>
<dbReference type="Pfam" id="PF17954">
    <property type="entry name" value="Pirin_C_2"/>
    <property type="match status" value="1"/>
</dbReference>
<dbReference type="CDD" id="cd02910">
    <property type="entry name" value="cupin_Yhhw_N"/>
    <property type="match status" value="1"/>
</dbReference>
<protein>
    <recommendedName>
        <fullName evidence="7">Pirin family protein</fullName>
    </recommendedName>
</protein>
<dbReference type="InterPro" id="IPR012093">
    <property type="entry name" value="Pirin"/>
</dbReference>
<dbReference type="InterPro" id="IPR041602">
    <property type="entry name" value="Quercetinase_C"/>
</dbReference>
<evidence type="ECO:0000313" key="5">
    <source>
        <dbReference type="EMBL" id="SCY69840.1"/>
    </source>
</evidence>
<dbReference type="EMBL" id="FMVF01000009">
    <property type="protein sequence ID" value="SCY69840.1"/>
    <property type="molecule type" value="Genomic_DNA"/>
</dbReference>
<dbReference type="Pfam" id="PF02678">
    <property type="entry name" value="Pirin"/>
    <property type="match status" value="1"/>
</dbReference>
<dbReference type="STRING" id="490189.SAMN02927903_02041"/>
<name>A0A1G5I2M7_9FLAO</name>
<dbReference type="InterPro" id="IPR003829">
    <property type="entry name" value="Pirin_N_dom"/>
</dbReference>
<gene>
    <name evidence="5" type="ORF">SAMN02927903_02041</name>
</gene>
<dbReference type="InterPro" id="IPR011051">
    <property type="entry name" value="RmlC_Cupin_sf"/>
</dbReference>
<evidence type="ECO:0008006" key="7">
    <source>
        <dbReference type="Google" id="ProtNLM"/>
    </source>
</evidence>
<feature type="domain" description="Pirin N-terminal" evidence="3">
    <location>
        <begin position="81"/>
        <end position="190"/>
    </location>
</feature>
<organism evidence="5 6">
    <name type="scientific">Flavobacterium caeni</name>
    <dbReference type="NCBI Taxonomy" id="490189"/>
    <lineage>
        <taxon>Bacteria</taxon>
        <taxon>Pseudomonadati</taxon>
        <taxon>Bacteroidota</taxon>
        <taxon>Flavobacteriia</taxon>
        <taxon>Flavobacteriales</taxon>
        <taxon>Flavobacteriaceae</taxon>
        <taxon>Flavobacterium</taxon>
    </lineage>
</organism>
<evidence type="ECO:0000259" key="4">
    <source>
        <dbReference type="Pfam" id="PF17954"/>
    </source>
</evidence>
<dbReference type="PANTHER" id="PTHR43212:SF3">
    <property type="entry name" value="QUERCETIN 2,3-DIOXYGENASE"/>
    <property type="match status" value="1"/>
</dbReference>
<evidence type="ECO:0000313" key="6">
    <source>
        <dbReference type="Proteomes" id="UP000199354"/>
    </source>
</evidence>
<dbReference type="AlphaFoldDB" id="A0A1G5I2M7"/>
<dbReference type="PANTHER" id="PTHR43212">
    <property type="entry name" value="QUERCETIN 2,3-DIOXYGENASE"/>
    <property type="match status" value="1"/>
</dbReference>
<reference evidence="5 6" key="1">
    <citation type="submission" date="2016-10" db="EMBL/GenBank/DDBJ databases">
        <authorList>
            <person name="de Groot N.N."/>
        </authorList>
    </citation>
    <scope>NUCLEOTIDE SEQUENCE [LARGE SCALE GENOMIC DNA]</scope>
    <source>
        <strain evidence="5 6">CGMCC 1.7031</strain>
    </source>
</reference>
<evidence type="ECO:0000259" key="3">
    <source>
        <dbReference type="Pfam" id="PF02678"/>
    </source>
</evidence>
<sequence length="308" mass="34675">MHTPTRYPNFALSKTTTMDRKSFLKKGLMGTGMFVTSAAVGDILKNDIDEIKQPEAIGFNHLPNTNSKIMDNTVLHKAATRGHANHGWLDSHHTFSFANYHNPDRMHFGVLRVLNDDRVDAGMGFGKHPHDNMEIISIPLEGDLEHQDSMGNKAVIKKGDIQVMSAGTGIMHSEYNRNADQLTKFLQIWLYPNKRNVTPRYDQITLDQNDRHNKLQQILSPSADDEGVWIHQDAWFHLGTFDKDFSTEYGLKKKGNGVYTFVIKGDFTIGDIALNQRDGLGIWDTNAIQITANSADAEILLMEVPMVL</sequence>